<evidence type="ECO:0000259" key="2">
    <source>
        <dbReference type="Pfam" id="PF14111"/>
    </source>
</evidence>
<evidence type="ECO:0000313" key="4">
    <source>
        <dbReference type="Proteomes" id="UP001180020"/>
    </source>
</evidence>
<keyword evidence="4" id="KW-1185">Reference proteome</keyword>
<sequence length="632" mass="70195">MGVGSKVGSIDNILKSLGHTGEGPSRKGKEVVQTHKGNEDSAAAIHGYRPQRHIASKQISSRATTREQPDHWKRLIKQKSRTSSHASTSLASTSRTWADLFPSQTRRSPTTTLEPVELSTHEGRIFVDCDKEDLKDMDSHWAHSLVGYVIGKRPFYKPFVEFLHRIWKPKGNIEVLLRAGGFFIAKFSEEDDLLNAMEGGPWLMAGRPIVLRRWNRGMRLEIERLETIPLWIRFPALPLHMWGTRLISKLASAVGKPLYMDTATASRSRVDFARVCVEISAQSELPSSILYREESIWKEIPVDYEWKPSPCPQCRTFGHSESQCSLQGVSLKSNSGTSVTPQYVPVTKSQRYVPTDGLATKGPIIALSEIPEQSLSGQNPIVGPIKAIKGKEQNNSPKGNDTNRFSVLALVTEDQVLEELSEIIQVDEDSPSKKSILVVSKAESSSGIVSTEATPQEDSISEASLQSKVLVNMELGVISQEEPLAPSKEGVETLNQQKSIATSQLQNVDHQETVHHIPPTPLKGIAFDTYQSGGTLTNNLPSGVSQVPGAHNIPRKDKAHLDLVYLLETKLQPHNQDQVCRLICPGYNYSSASEENIFNANVNLSDDFVLLRRRLNIRHPLEYRRIYGEAVG</sequence>
<protein>
    <recommendedName>
        <fullName evidence="2">DUF4283 domain-containing protein</fullName>
    </recommendedName>
</protein>
<gene>
    <name evidence="3" type="ORF">QJS10_CPA10g01534</name>
</gene>
<feature type="compositionally biased region" description="Basic and acidic residues" evidence="1">
    <location>
        <begin position="24"/>
        <end position="39"/>
    </location>
</feature>
<name>A0AAV9E1H4_ACOCL</name>
<accession>A0AAV9E1H4</accession>
<dbReference type="EMBL" id="JAUJYO010000010">
    <property type="protein sequence ID" value="KAK1307315.1"/>
    <property type="molecule type" value="Genomic_DNA"/>
</dbReference>
<organism evidence="3 4">
    <name type="scientific">Acorus calamus</name>
    <name type="common">Sweet flag</name>
    <dbReference type="NCBI Taxonomy" id="4465"/>
    <lineage>
        <taxon>Eukaryota</taxon>
        <taxon>Viridiplantae</taxon>
        <taxon>Streptophyta</taxon>
        <taxon>Embryophyta</taxon>
        <taxon>Tracheophyta</taxon>
        <taxon>Spermatophyta</taxon>
        <taxon>Magnoliopsida</taxon>
        <taxon>Liliopsida</taxon>
        <taxon>Acoraceae</taxon>
        <taxon>Acorus</taxon>
    </lineage>
</organism>
<evidence type="ECO:0000313" key="3">
    <source>
        <dbReference type="EMBL" id="KAK1307315.1"/>
    </source>
</evidence>
<dbReference type="PANTHER" id="PTHR31286:SF180">
    <property type="entry name" value="OS10G0362600 PROTEIN"/>
    <property type="match status" value="1"/>
</dbReference>
<reference evidence="3" key="2">
    <citation type="submission" date="2023-06" db="EMBL/GenBank/DDBJ databases">
        <authorList>
            <person name="Ma L."/>
            <person name="Liu K.-W."/>
            <person name="Li Z."/>
            <person name="Hsiao Y.-Y."/>
            <person name="Qi Y."/>
            <person name="Fu T."/>
            <person name="Tang G."/>
            <person name="Zhang D."/>
            <person name="Sun W.-H."/>
            <person name="Liu D.-K."/>
            <person name="Li Y."/>
            <person name="Chen G.-Z."/>
            <person name="Liu X.-D."/>
            <person name="Liao X.-Y."/>
            <person name="Jiang Y.-T."/>
            <person name="Yu X."/>
            <person name="Hao Y."/>
            <person name="Huang J."/>
            <person name="Zhao X.-W."/>
            <person name="Ke S."/>
            <person name="Chen Y.-Y."/>
            <person name="Wu W.-L."/>
            <person name="Hsu J.-L."/>
            <person name="Lin Y.-F."/>
            <person name="Huang M.-D."/>
            <person name="Li C.-Y."/>
            <person name="Huang L."/>
            <person name="Wang Z.-W."/>
            <person name="Zhao X."/>
            <person name="Zhong W.-Y."/>
            <person name="Peng D.-H."/>
            <person name="Ahmad S."/>
            <person name="Lan S."/>
            <person name="Zhang J.-S."/>
            <person name="Tsai W.-C."/>
            <person name="Van De Peer Y."/>
            <person name="Liu Z.-J."/>
        </authorList>
    </citation>
    <scope>NUCLEOTIDE SEQUENCE</scope>
    <source>
        <strain evidence="3">CP</strain>
        <tissue evidence="3">Leaves</tissue>
    </source>
</reference>
<dbReference type="Proteomes" id="UP001180020">
    <property type="component" value="Unassembled WGS sequence"/>
</dbReference>
<feature type="region of interest" description="Disordered" evidence="1">
    <location>
        <begin position="1"/>
        <end position="43"/>
    </location>
</feature>
<dbReference type="InterPro" id="IPR040256">
    <property type="entry name" value="At4g02000-like"/>
</dbReference>
<dbReference type="InterPro" id="IPR025558">
    <property type="entry name" value="DUF4283"/>
</dbReference>
<feature type="domain" description="DUF4283" evidence="2">
    <location>
        <begin position="139"/>
        <end position="217"/>
    </location>
</feature>
<dbReference type="AlphaFoldDB" id="A0AAV9E1H4"/>
<reference evidence="3" key="1">
    <citation type="journal article" date="2023" name="Nat. Commun.">
        <title>Diploid and tetraploid genomes of Acorus and the evolution of monocots.</title>
        <authorList>
            <person name="Ma L."/>
            <person name="Liu K.W."/>
            <person name="Li Z."/>
            <person name="Hsiao Y.Y."/>
            <person name="Qi Y."/>
            <person name="Fu T."/>
            <person name="Tang G.D."/>
            <person name="Zhang D."/>
            <person name="Sun W.H."/>
            <person name="Liu D.K."/>
            <person name="Li Y."/>
            <person name="Chen G.Z."/>
            <person name="Liu X.D."/>
            <person name="Liao X.Y."/>
            <person name="Jiang Y.T."/>
            <person name="Yu X."/>
            <person name="Hao Y."/>
            <person name="Huang J."/>
            <person name="Zhao X.W."/>
            <person name="Ke S."/>
            <person name="Chen Y.Y."/>
            <person name="Wu W.L."/>
            <person name="Hsu J.L."/>
            <person name="Lin Y.F."/>
            <person name="Huang M.D."/>
            <person name="Li C.Y."/>
            <person name="Huang L."/>
            <person name="Wang Z.W."/>
            <person name="Zhao X."/>
            <person name="Zhong W.Y."/>
            <person name="Peng D.H."/>
            <person name="Ahmad S."/>
            <person name="Lan S."/>
            <person name="Zhang J.S."/>
            <person name="Tsai W.C."/>
            <person name="Van de Peer Y."/>
            <person name="Liu Z.J."/>
        </authorList>
    </citation>
    <scope>NUCLEOTIDE SEQUENCE</scope>
    <source>
        <strain evidence="3">CP</strain>
    </source>
</reference>
<proteinExistence type="predicted"/>
<dbReference type="Pfam" id="PF14111">
    <property type="entry name" value="DUF4283"/>
    <property type="match status" value="1"/>
</dbReference>
<dbReference type="PANTHER" id="PTHR31286">
    <property type="entry name" value="GLYCINE-RICH CELL WALL STRUCTURAL PROTEIN 1.8-LIKE"/>
    <property type="match status" value="1"/>
</dbReference>
<comment type="caution">
    <text evidence="3">The sequence shown here is derived from an EMBL/GenBank/DDBJ whole genome shotgun (WGS) entry which is preliminary data.</text>
</comment>
<evidence type="ECO:0000256" key="1">
    <source>
        <dbReference type="SAM" id="MobiDB-lite"/>
    </source>
</evidence>